<feature type="transmembrane region" description="Helical" evidence="1">
    <location>
        <begin position="269"/>
        <end position="288"/>
    </location>
</feature>
<reference evidence="4 6" key="2">
    <citation type="submission" date="2016-10" db="EMBL/GenBank/DDBJ databases">
        <authorList>
            <person name="de Groot N.N."/>
        </authorList>
    </citation>
    <scope>NUCLEOTIDE SEQUENCE [LARGE SCALE GENOMIC DNA]</scope>
    <source>
        <strain evidence="4 6">DSM 2895</strain>
    </source>
</reference>
<gene>
    <name evidence="3" type="ORF">AF333_13770</name>
    <name evidence="4" type="ORF">SAMN04487909_102180</name>
</gene>
<feature type="transmembrane region" description="Helical" evidence="1">
    <location>
        <begin position="41"/>
        <end position="61"/>
    </location>
</feature>
<dbReference type="RefSeq" id="WP_043064069.1">
    <property type="nucleotide sequence ID" value="NZ_BJOA01000010.1"/>
</dbReference>
<dbReference type="Proteomes" id="UP000037269">
    <property type="component" value="Unassembled WGS sequence"/>
</dbReference>
<feature type="transmembrane region" description="Helical" evidence="1">
    <location>
        <begin position="206"/>
        <end position="228"/>
    </location>
</feature>
<dbReference type="GeneID" id="42306240"/>
<evidence type="ECO:0000259" key="2">
    <source>
        <dbReference type="Pfam" id="PF09925"/>
    </source>
</evidence>
<keyword evidence="1" id="KW-0812">Transmembrane</keyword>
<dbReference type="OrthoDB" id="5351773at2"/>
<proteinExistence type="predicted"/>
<keyword evidence="5" id="KW-1185">Reference proteome</keyword>
<dbReference type="STRING" id="47500.AF333_13770"/>
<feature type="transmembrane region" description="Helical" evidence="1">
    <location>
        <begin position="308"/>
        <end position="331"/>
    </location>
</feature>
<feature type="transmembrane region" description="Helical" evidence="1">
    <location>
        <begin position="120"/>
        <end position="141"/>
    </location>
</feature>
<accession>A0A0D1Y380</accession>
<sequence length="404" mass="45897">MSRKWVEEESRHWVERGIITEEQRRQIVELYPYKRSISERLPIFGALLIGAGILTFVASNWSAIPQLFRLLLIIITMSGFYGFGYRNEKRGAKVLGISLLALGVITFGAGIFLTGQMFHLVAYDARAFIIWSLPAIILVWLYRGRLLYFLVLAILNAGQLYSAISFQQFSWLLLVLLLAGAGGYALQNRQRIIFTTLTPSILLHGLLYLIVENQAVGWLVLIASILYTMLDWLSDRPARIAGQLGALISAFFLNVFFIFFLGEMGNEKVPLAIVFFILFAGAFVLSYLGKRRHGEALTLVEWTVFLPFFYWGAGGDVMYLLILFVFSGYLLWIGYREDWSNKVNAGTLLFLFSTFIGYIQVAWDFLPKSLFFLVGGLLLFALNAFLQRQRRKLLHDEDKGGGQV</sequence>
<feature type="transmembrane region" description="Helical" evidence="1">
    <location>
        <begin position="240"/>
        <end position="262"/>
    </location>
</feature>
<keyword evidence="1" id="KW-1133">Transmembrane helix</keyword>
<feature type="transmembrane region" description="Helical" evidence="1">
    <location>
        <begin position="369"/>
        <end position="386"/>
    </location>
</feature>
<dbReference type="EMBL" id="FNED01000002">
    <property type="protein sequence ID" value="SDI22449.1"/>
    <property type="molecule type" value="Genomic_DNA"/>
</dbReference>
<evidence type="ECO:0000313" key="5">
    <source>
        <dbReference type="Proteomes" id="UP000037269"/>
    </source>
</evidence>
<feature type="transmembrane region" description="Helical" evidence="1">
    <location>
        <begin position="146"/>
        <end position="163"/>
    </location>
</feature>
<evidence type="ECO:0000313" key="3">
    <source>
        <dbReference type="EMBL" id="KON96385.1"/>
    </source>
</evidence>
<protein>
    <submittedName>
        <fullName evidence="4">Uncharacterized membrane protein</fullName>
    </submittedName>
</protein>
<feature type="transmembrane region" description="Helical" evidence="1">
    <location>
        <begin position="169"/>
        <end position="186"/>
    </location>
</feature>
<feature type="transmembrane region" description="Helical" evidence="1">
    <location>
        <begin position="67"/>
        <end position="85"/>
    </location>
</feature>
<dbReference type="Pfam" id="PF09925">
    <property type="entry name" value="DUF2157"/>
    <property type="match status" value="1"/>
</dbReference>
<dbReference type="PATRIC" id="fig|47500.12.peg.1636"/>
<evidence type="ECO:0000313" key="6">
    <source>
        <dbReference type="Proteomes" id="UP000182836"/>
    </source>
</evidence>
<name>A0A0D1Y380_ANEMI</name>
<dbReference type="AlphaFoldDB" id="A0A0D1Y380"/>
<evidence type="ECO:0000313" key="4">
    <source>
        <dbReference type="EMBL" id="SDI22449.1"/>
    </source>
</evidence>
<feature type="transmembrane region" description="Helical" evidence="1">
    <location>
        <begin position="94"/>
        <end position="114"/>
    </location>
</feature>
<organism evidence="3 5">
    <name type="scientific">Aneurinibacillus migulanus</name>
    <name type="common">Bacillus migulanus</name>
    <dbReference type="NCBI Taxonomy" id="47500"/>
    <lineage>
        <taxon>Bacteria</taxon>
        <taxon>Bacillati</taxon>
        <taxon>Bacillota</taxon>
        <taxon>Bacilli</taxon>
        <taxon>Bacillales</taxon>
        <taxon>Paenibacillaceae</taxon>
        <taxon>Aneurinibacillus group</taxon>
        <taxon>Aneurinibacillus</taxon>
    </lineage>
</organism>
<feature type="domain" description="DUF2157" evidence="2">
    <location>
        <begin position="12"/>
        <end position="147"/>
    </location>
</feature>
<dbReference type="InterPro" id="IPR018677">
    <property type="entry name" value="DUF2157"/>
</dbReference>
<evidence type="ECO:0000256" key="1">
    <source>
        <dbReference type="SAM" id="Phobius"/>
    </source>
</evidence>
<dbReference type="Proteomes" id="UP000182836">
    <property type="component" value="Unassembled WGS sequence"/>
</dbReference>
<feature type="transmembrane region" description="Helical" evidence="1">
    <location>
        <begin position="343"/>
        <end position="363"/>
    </location>
</feature>
<dbReference type="EMBL" id="LGUG01000004">
    <property type="protein sequence ID" value="KON96385.1"/>
    <property type="molecule type" value="Genomic_DNA"/>
</dbReference>
<reference evidence="3 5" key="1">
    <citation type="submission" date="2015-07" db="EMBL/GenBank/DDBJ databases">
        <title>Fjat-14205 dsm 2895.</title>
        <authorList>
            <person name="Liu B."/>
            <person name="Wang J."/>
            <person name="Zhu Y."/>
            <person name="Liu G."/>
            <person name="Chen Q."/>
            <person name="Chen Z."/>
            <person name="Lan J."/>
            <person name="Che J."/>
            <person name="Ge C."/>
            <person name="Shi H."/>
            <person name="Pan Z."/>
            <person name="Liu X."/>
        </authorList>
    </citation>
    <scope>NUCLEOTIDE SEQUENCE [LARGE SCALE GENOMIC DNA]</scope>
    <source>
        <strain evidence="3 5">DSM 2895</strain>
    </source>
</reference>
<keyword evidence="1" id="KW-0472">Membrane</keyword>